<feature type="transmembrane region" description="Helical" evidence="1">
    <location>
        <begin position="70"/>
        <end position="91"/>
    </location>
</feature>
<dbReference type="RefSeq" id="WP_345209131.1">
    <property type="nucleotide sequence ID" value="NZ_BAABFT010000001.1"/>
</dbReference>
<keyword evidence="1" id="KW-1133">Transmembrane helix</keyword>
<dbReference type="EMBL" id="BAABFT010000001">
    <property type="protein sequence ID" value="GAA4308328.1"/>
    <property type="molecule type" value="Genomic_DNA"/>
</dbReference>
<reference evidence="3" key="1">
    <citation type="journal article" date="2019" name="Int. J. Syst. Evol. Microbiol.">
        <title>The Global Catalogue of Microorganisms (GCM) 10K type strain sequencing project: providing services to taxonomists for standard genome sequencing and annotation.</title>
        <authorList>
            <consortium name="The Broad Institute Genomics Platform"/>
            <consortium name="The Broad Institute Genome Sequencing Center for Infectious Disease"/>
            <person name="Wu L."/>
            <person name="Ma J."/>
        </authorList>
    </citation>
    <scope>NUCLEOTIDE SEQUENCE [LARGE SCALE GENOMIC DNA]</scope>
    <source>
        <strain evidence="3">JCM 17705</strain>
    </source>
</reference>
<keyword evidence="3" id="KW-1185">Reference proteome</keyword>
<keyword evidence="1" id="KW-0812">Transmembrane</keyword>
<proteinExistence type="predicted"/>
<feature type="transmembrane region" description="Helical" evidence="1">
    <location>
        <begin position="97"/>
        <end position="114"/>
    </location>
</feature>
<organism evidence="2 3">
    <name type="scientific">Mucilaginibacter gynuensis</name>
    <dbReference type="NCBI Taxonomy" id="1302236"/>
    <lineage>
        <taxon>Bacteria</taxon>
        <taxon>Pseudomonadati</taxon>
        <taxon>Bacteroidota</taxon>
        <taxon>Sphingobacteriia</taxon>
        <taxon>Sphingobacteriales</taxon>
        <taxon>Sphingobacteriaceae</taxon>
        <taxon>Mucilaginibacter</taxon>
    </lineage>
</organism>
<evidence type="ECO:0000313" key="3">
    <source>
        <dbReference type="Proteomes" id="UP001500582"/>
    </source>
</evidence>
<sequence length="122" mass="14156">MEKVKSILAAALMIYIFIGIYIILYNLLIWHFFPKIFSYTLLAALVMLKGAIISMRYNQPEAALKKCEKNYLGSIFQISLLLFFAVLLFTYLFERQYISAFISLSLLLLTAYKVKVLTHSRL</sequence>
<accession>A0ABP8FPQ2</accession>
<evidence type="ECO:0000313" key="2">
    <source>
        <dbReference type="EMBL" id="GAA4308328.1"/>
    </source>
</evidence>
<protein>
    <submittedName>
        <fullName evidence="2">Uncharacterized protein</fullName>
    </submittedName>
</protein>
<dbReference type="Proteomes" id="UP001500582">
    <property type="component" value="Unassembled WGS sequence"/>
</dbReference>
<name>A0ABP8FPQ2_9SPHI</name>
<feature type="transmembrane region" description="Helical" evidence="1">
    <location>
        <begin position="36"/>
        <end position="58"/>
    </location>
</feature>
<feature type="transmembrane region" description="Helical" evidence="1">
    <location>
        <begin position="7"/>
        <end position="30"/>
    </location>
</feature>
<gene>
    <name evidence="2" type="ORF">GCM10023149_02220</name>
</gene>
<keyword evidence="1" id="KW-0472">Membrane</keyword>
<comment type="caution">
    <text evidence="2">The sequence shown here is derived from an EMBL/GenBank/DDBJ whole genome shotgun (WGS) entry which is preliminary data.</text>
</comment>
<evidence type="ECO:0000256" key="1">
    <source>
        <dbReference type="SAM" id="Phobius"/>
    </source>
</evidence>